<evidence type="ECO:0000256" key="5">
    <source>
        <dbReference type="ARBA" id="ARBA00023163"/>
    </source>
</evidence>
<proteinExistence type="predicted"/>
<evidence type="ECO:0000256" key="4">
    <source>
        <dbReference type="ARBA" id="ARBA00023125"/>
    </source>
</evidence>
<dbReference type="InterPro" id="IPR052478">
    <property type="entry name" value="Metabolite_Synth_Reg"/>
</dbReference>
<dbReference type="KEGG" id="psco:LY89DRAFT_727685"/>
<dbReference type="CDD" id="cd12148">
    <property type="entry name" value="fungal_TF_MHR"/>
    <property type="match status" value="1"/>
</dbReference>
<dbReference type="GO" id="GO:0046872">
    <property type="term" value="F:metal ion binding"/>
    <property type="evidence" value="ECO:0007669"/>
    <property type="project" value="UniProtKB-KW"/>
</dbReference>
<feature type="transmembrane region" description="Helical" evidence="7">
    <location>
        <begin position="567"/>
        <end position="595"/>
    </location>
</feature>
<organism evidence="8 9">
    <name type="scientific">Mollisia scopiformis</name>
    <name type="common">Conifer needle endophyte fungus</name>
    <name type="synonym">Phialocephala scopiformis</name>
    <dbReference type="NCBI Taxonomy" id="149040"/>
    <lineage>
        <taxon>Eukaryota</taxon>
        <taxon>Fungi</taxon>
        <taxon>Dikarya</taxon>
        <taxon>Ascomycota</taxon>
        <taxon>Pezizomycotina</taxon>
        <taxon>Leotiomycetes</taxon>
        <taxon>Helotiales</taxon>
        <taxon>Mollisiaceae</taxon>
        <taxon>Mollisia</taxon>
    </lineage>
</organism>
<evidence type="ECO:0000256" key="2">
    <source>
        <dbReference type="ARBA" id="ARBA00022833"/>
    </source>
</evidence>
<dbReference type="GO" id="GO:0003677">
    <property type="term" value="F:DNA binding"/>
    <property type="evidence" value="ECO:0007669"/>
    <property type="project" value="UniProtKB-KW"/>
</dbReference>
<evidence type="ECO:0000256" key="3">
    <source>
        <dbReference type="ARBA" id="ARBA00023015"/>
    </source>
</evidence>
<keyword evidence="9" id="KW-1185">Reference proteome</keyword>
<name>A0A194XWX9_MOLSC</name>
<dbReference type="RefSeq" id="XP_018079021.1">
    <property type="nucleotide sequence ID" value="XM_018219182.1"/>
</dbReference>
<keyword evidence="7" id="KW-0472">Membrane</keyword>
<reference evidence="8 9" key="1">
    <citation type="submission" date="2015-10" db="EMBL/GenBank/DDBJ databases">
        <title>Full genome of DAOMC 229536 Phialocephala scopiformis, a fungal endophyte of spruce producing the potent anti-insectan compound rugulosin.</title>
        <authorList>
            <consortium name="DOE Joint Genome Institute"/>
            <person name="Walker A.K."/>
            <person name="Frasz S.L."/>
            <person name="Seifert K.A."/>
            <person name="Miller J.D."/>
            <person name="Mondo S.J."/>
            <person name="Labutti K."/>
            <person name="Lipzen A."/>
            <person name="Dockter R."/>
            <person name="Kennedy M."/>
            <person name="Grigoriev I.V."/>
            <person name="Spatafora J.W."/>
        </authorList>
    </citation>
    <scope>NUCLEOTIDE SEQUENCE [LARGE SCALE GENOMIC DNA]</scope>
    <source>
        <strain evidence="8 9">CBS 120377</strain>
    </source>
</reference>
<evidence type="ECO:0000256" key="1">
    <source>
        <dbReference type="ARBA" id="ARBA00022723"/>
    </source>
</evidence>
<keyword evidence="6" id="KW-0539">Nucleus</keyword>
<evidence type="ECO:0000313" key="9">
    <source>
        <dbReference type="Proteomes" id="UP000070700"/>
    </source>
</evidence>
<protein>
    <recommendedName>
        <fullName evidence="10">Transcription factor domain-containing protein</fullName>
    </recommendedName>
</protein>
<keyword evidence="7" id="KW-0812">Transmembrane</keyword>
<dbReference type="EMBL" id="KQ947404">
    <property type="protein sequence ID" value="KUJ24666.1"/>
    <property type="molecule type" value="Genomic_DNA"/>
</dbReference>
<gene>
    <name evidence="8" type="ORF">LY89DRAFT_727685</name>
</gene>
<evidence type="ECO:0008006" key="10">
    <source>
        <dbReference type="Google" id="ProtNLM"/>
    </source>
</evidence>
<dbReference type="GeneID" id="28828908"/>
<accession>A0A194XWX9</accession>
<dbReference type="Proteomes" id="UP000070700">
    <property type="component" value="Unassembled WGS sequence"/>
</dbReference>
<keyword evidence="1" id="KW-0479">Metal-binding</keyword>
<evidence type="ECO:0000256" key="6">
    <source>
        <dbReference type="ARBA" id="ARBA00023242"/>
    </source>
</evidence>
<dbReference type="AlphaFoldDB" id="A0A194XWX9"/>
<dbReference type="PANTHER" id="PTHR31779:SF5">
    <property type="entry name" value="ZN(II)2CYS6 TRANSCRIPTION FACTOR (EUROFUNG)"/>
    <property type="match status" value="1"/>
</dbReference>
<keyword evidence="3" id="KW-0805">Transcription regulation</keyword>
<evidence type="ECO:0000313" key="8">
    <source>
        <dbReference type="EMBL" id="KUJ24666.1"/>
    </source>
</evidence>
<keyword evidence="2" id="KW-0862">Zinc</keyword>
<dbReference type="GO" id="GO:0009410">
    <property type="term" value="P:response to xenobiotic stimulus"/>
    <property type="evidence" value="ECO:0007669"/>
    <property type="project" value="TreeGrafter"/>
</dbReference>
<dbReference type="OrthoDB" id="9986881at2759"/>
<keyword evidence="4" id="KW-0238">DNA-binding</keyword>
<evidence type="ECO:0000256" key="7">
    <source>
        <dbReference type="SAM" id="Phobius"/>
    </source>
</evidence>
<feature type="transmembrane region" description="Helical" evidence="7">
    <location>
        <begin position="532"/>
        <end position="555"/>
    </location>
</feature>
<feature type="transmembrane region" description="Helical" evidence="7">
    <location>
        <begin position="601"/>
        <end position="625"/>
    </location>
</feature>
<dbReference type="GO" id="GO:0003700">
    <property type="term" value="F:DNA-binding transcription factor activity"/>
    <property type="evidence" value="ECO:0007669"/>
    <property type="project" value="TreeGrafter"/>
</dbReference>
<keyword evidence="5" id="KW-0804">Transcription</keyword>
<dbReference type="InParanoid" id="A0A194XWX9"/>
<dbReference type="PANTHER" id="PTHR31779">
    <property type="entry name" value="2-NITROPROPANE DIOXYGENASE FAMILY, PUTATIVE (AFU_ORTHOLOGUE AFUA_2G17430)-RELATED"/>
    <property type="match status" value="1"/>
</dbReference>
<sequence>MRFEYDCYYEDASLKRPRTRSPDPISAKVPSAVGVSSANVDADSGDIQKEEVNSGTAFAQALIAKFNNAGSDSGNLAWNLGIGAHDAGFARPPISSIISENEMLRLSRIYFSTIHELYGFLDVADFNQRVSDRWRIPDFDDHYDAVFCGVAALGSLFSGGNPCLKEVKLVQLAKDTLETSGLASRPPQTHVIARMIFRTLYLRCTSQPHAAWMSSCMTIHSIECIEDRETGESSVQEIEIRNRIFLIARIQNTWIANEYGRSKLDIRGVSYPLPNLPAGDGLADLFHLFQISGLLDPDNHSEASDFEQGIADLVEFRSPRDAITLSQCNLGLALYRRLRIISPQIPQEISGNIISLGIAGLEAVNRLVIARQPWWHVANVPFQFVCISLAMDTPKALRSLENSIKTLEVVAQYFPKGGMEEASRIATLLVWLARKRKQEDMLLLDTILENRSAPASSMDLSQLWEQTQPYSKQMQGSSYSNLADVANDDWDALLMVDWLALSNHEYRGEGWNNGRFEDSTSLVAPLELSFKVIVVGATVAIVAIIVVFGPVLPVLPAVAVVAFITDIAVIVIIIMVGLLITLIAILALVVFIAFITIITAIATIVITLVALLLTPLLTLFTLHLIPLISHQLPIIQIVPSIRTPTMPLTLQLTKRMTTTPPIIFPQPTFGARESGT</sequence>
<keyword evidence="7" id="KW-1133">Transmembrane helix</keyword>